<reference evidence="1" key="1">
    <citation type="journal article" date="2021" name="bioRxiv">
        <title>Whole Genome Assembly and Annotation of Northern Wild Rice, Zizania palustris L., Supports a Whole Genome Duplication in the Zizania Genus.</title>
        <authorList>
            <person name="Haas M."/>
            <person name="Kono T."/>
            <person name="Macchietto M."/>
            <person name="Millas R."/>
            <person name="McGilp L."/>
            <person name="Shao M."/>
            <person name="Duquette J."/>
            <person name="Hirsch C.N."/>
            <person name="Kimball J."/>
        </authorList>
    </citation>
    <scope>NUCLEOTIDE SEQUENCE</scope>
    <source>
        <tissue evidence="1">Fresh leaf tissue</tissue>
    </source>
</reference>
<evidence type="ECO:0000313" key="1">
    <source>
        <dbReference type="EMBL" id="KAG8096714.1"/>
    </source>
</evidence>
<sequence>MLALPVRCRAVRHCRPSPRRCGLGPRASAAGRPPSLRLGGWGLHRRIQAAAARLHFFVSGSRSKTPRCQSICQANSSLWTNSEVITGKQLLRHYLRFIMNS</sequence>
<evidence type="ECO:0000313" key="2">
    <source>
        <dbReference type="Proteomes" id="UP000729402"/>
    </source>
</evidence>
<reference evidence="1" key="2">
    <citation type="submission" date="2021-02" db="EMBL/GenBank/DDBJ databases">
        <authorList>
            <person name="Kimball J.A."/>
            <person name="Haas M.W."/>
            <person name="Macchietto M."/>
            <person name="Kono T."/>
            <person name="Duquette J."/>
            <person name="Shao M."/>
        </authorList>
    </citation>
    <scope>NUCLEOTIDE SEQUENCE</scope>
    <source>
        <tissue evidence="1">Fresh leaf tissue</tissue>
    </source>
</reference>
<dbReference type="Proteomes" id="UP000729402">
    <property type="component" value="Unassembled WGS sequence"/>
</dbReference>
<keyword evidence="2" id="KW-1185">Reference proteome</keyword>
<proteinExistence type="predicted"/>
<dbReference type="EMBL" id="JAAALK010000079">
    <property type="protein sequence ID" value="KAG8096714.1"/>
    <property type="molecule type" value="Genomic_DNA"/>
</dbReference>
<accession>A0A8J5WWJ4</accession>
<comment type="caution">
    <text evidence="1">The sequence shown here is derived from an EMBL/GenBank/DDBJ whole genome shotgun (WGS) entry which is preliminary data.</text>
</comment>
<name>A0A8J5WWJ4_ZIZPA</name>
<dbReference type="AlphaFoldDB" id="A0A8J5WWJ4"/>
<gene>
    <name evidence="1" type="ORF">GUJ93_ZPchr0013g37511</name>
</gene>
<organism evidence="1 2">
    <name type="scientific">Zizania palustris</name>
    <name type="common">Northern wild rice</name>
    <dbReference type="NCBI Taxonomy" id="103762"/>
    <lineage>
        <taxon>Eukaryota</taxon>
        <taxon>Viridiplantae</taxon>
        <taxon>Streptophyta</taxon>
        <taxon>Embryophyta</taxon>
        <taxon>Tracheophyta</taxon>
        <taxon>Spermatophyta</taxon>
        <taxon>Magnoliopsida</taxon>
        <taxon>Liliopsida</taxon>
        <taxon>Poales</taxon>
        <taxon>Poaceae</taxon>
        <taxon>BOP clade</taxon>
        <taxon>Oryzoideae</taxon>
        <taxon>Oryzeae</taxon>
        <taxon>Zizaniinae</taxon>
        <taxon>Zizania</taxon>
    </lineage>
</organism>
<protein>
    <submittedName>
        <fullName evidence="1">Uncharacterized protein</fullName>
    </submittedName>
</protein>